<organism evidence="1 2">
    <name type="scientific">Pseudolysinimonas kribbensis</name>
    <dbReference type="NCBI Taxonomy" id="433641"/>
    <lineage>
        <taxon>Bacteria</taxon>
        <taxon>Bacillati</taxon>
        <taxon>Actinomycetota</taxon>
        <taxon>Actinomycetes</taxon>
        <taxon>Micrococcales</taxon>
        <taxon>Microbacteriaceae</taxon>
        <taxon>Pseudolysinimonas</taxon>
    </lineage>
</organism>
<dbReference type="RefSeq" id="WP_284254318.1">
    <property type="nucleotide sequence ID" value="NZ_BAAAQO010000002.1"/>
</dbReference>
<sequence length="83" mass="9649">MNQYDVAQWMIEQIHERGRVHYAELAREGLARFGGAWVVVGVQGMRFSDPVLAAFRRRHAGLIRWQSPYWESLRARAEEAPIP</sequence>
<dbReference type="InterPro" id="IPR054228">
    <property type="entry name" value="DUF6953"/>
</dbReference>
<reference evidence="2" key="1">
    <citation type="journal article" date="2019" name="Int. J. Syst. Evol. Microbiol.">
        <title>The Global Catalogue of Microorganisms (GCM) 10K type strain sequencing project: providing services to taxonomists for standard genome sequencing and annotation.</title>
        <authorList>
            <consortium name="The Broad Institute Genomics Platform"/>
            <consortium name="The Broad Institute Genome Sequencing Center for Infectious Disease"/>
            <person name="Wu L."/>
            <person name="Ma J."/>
        </authorList>
    </citation>
    <scope>NUCLEOTIDE SEQUENCE [LARGE SCALE GENOMIC DNA]</scope>
    <source>
        <strain evidence="2">NBRC 108894</strain>
    </source>
</reference>
<dbReference type="Pfam" id="PF22266">
    <property type="entry name" value="DUF6953"/>
    <property type="match status" value="1"/>
</dbReference>
<comment type="caution">
    <text evidence="1">The sequence shown here is derived from an EMBL/GenBank/DDBJ whole genome shotgun (WGS) entry which is preliminary data.</text>
</comment>
<dbReference type="EMBL" id="BSVB01000001">
    <property type="protein sequence ID" value="GMA95573.1"/>
    <property type="molecule type" value="Genomic_DNA"/>
</dbReference>
<accession>A0ABQ6K580</accession>
<protein>
    <submittedName>
        <fullName evidence="1">Uncharacterized protein</fullName>
    </submittedName>
</protein>
<proteinExistence type="predicted"/>
<gene>
    <name evidence="1" type="ORF">GCM10025881_23970</name>
</gene>
<evidence type="ECO:0000313" key="2">
    <source>
        <dbReference type="Proteomes" id="UP001157034"/>
    </source>
</evidence>
<name>A0ABQ6K580_9MICO</name>
<evidence type="ECO:0000313" key="1">
    <source>
        <dbReference type="EMBL" id="GMA95573.1"/>
    </source>
</evidence>
<dbReference type="Proteomes" id="UP001157034">
    <property type="component" value="Unassembled WGS sequence"/>
</dbReference>
<keyword evidence="2" id="KW-1185">Reference proteome</keyword>